<dbReference type="GO" id="GO:0005634">
    <property type="term" value="C:nucleus"/>
    <property type="evidence" value="ECO:0007669"/>
    <property type="project" value="TreeGrafter"/>
</dbReference>
<dbReference type="GO" id="GO:0030688">
    <property type="term" value="C:preribosome, small subunit precursor"/>
    <property type="evidence" value="ECO:0007669"/>
    <property type="project" value="TreeGrafter"/>
</dbReference>
<dbReference type="InterPro" id="IPR036390">
    <property type="entry name" value="WH_DNA-bd_sf"/>
</dbReference>
<keyword evidence="10" id="KW-0460">Magnesium</keyword>
<dbReference type="FunFam" id="1.10.10.10:FF:000053">
    <property type="entry name" value="Serine/threonine-protein kinase RIO2"/>
    <property type="match status" value="1"/>
</dbReference>
<dbReference type="SUPFAM" id="SSF56112">
    <property type="entry name" value="Protein kinase-like (PK-like)"/>
    <property type="match status" value="1"/>
</dbReference>
<evidence type="ECO:0000256" key="11">
    <source>
        <dbReference type="ARBA" id="ARBA00047899"/>
    </source>
</evidence>
<dbReference type="InterPro" id="IPR011009">
    <property type="entry name" value="Kinase-like_dom_sf"/>
</dbReference>
<feature type="compositionally biased region" description="Acidic residues" evidence="15">
    <location>
        <begin position="410"/>
        <end position="436"/>
    </location>
</feature>
<evidence type="ECO:0000256" key="8">
    <source>
        <dbReference type="ARBA" id="ARBA00022777"/>
    </source>
</evidence>
<dbReference type="CDD" id="cd05144">
    <property type="entry name" value="RIO2_C"/>
    <property type="match status" value="1"/>
</dbReference>
<keyword evidence="6" id="KW-0479">Metal-binding</keyword>
<evidence type="ECO:0000256" key="6">
    <source>
        <dbReference type="ARBA" id="ARBA00022723"/>
    </source>
</evidence>
<dbReference type="InterPro" id="IPR036388">
    <property type="entry name" value="WH-like_DNA-bd_sf"/>
</dbReference>
<keyword evidence="4" id="KW-0723">Serine/threonine-protein kinase</keyword>
<reference evidence="17 18" key="1">
    <citation type="journal article" date="2015" name="Plant Cell">
        <title>Oil accumulation by the oleaginous diatom Fistulifera solaris as revealed by the genome and transcriptome.</title>
        <authorList>
            <person name="Tanaka T."/>
            <person name="Maeda Y."/>
            <person name="Veluchamy A."/>
            <person name="Tanaka M."/>
            <person name="Abida H."/>
            <person name="Marechal E."/>
            <person name="Bowler C."/>
            <person name="Muto M."/>
            <person name="Sunaga Y."/>
            <person name="Tanaka M."/>
            <person name="Yoshino T."/>
            <person name="Taniguchi T."/>
            <person name="Fukuda Y."/>
            <person name="Nemoto M."/>
            <person name="Matsumoto M."/>
            <person name="Wong P.S."/>
            <person name="Aburatani S."/>
            <person name="Fujibuchi W."/>
        </authorList>
    </citation>
    <scope>NUCLEOTIDE SEQUENCE [LARGE SCALE GENOMIC DNA]</scope>
    <source>
        <strain evidence="17 18">JPCC DA0580</strain>
    </source>
</reference>
<protein>
    <recommendedName>
        <fullName evidence="13">Serine/threonine-protein kinase RIO2</fullName>
        <ecNumber evidence="3">2.7.11.1</ecNumber>
    </recommendedName>
    <alternativeName>
        <fullName evidence="14">Serine/threonine-protein kinase rio2</fullName>
    </alternativeName>
</protein>
<dbReference type="GO" id="GO:0106310">
    <property type="term" value="F:protein serine kinase activity"/>
    <property type="evidence" value="ECO:0007669"/>
    <property type="project" value="RHEA"/>
</dbReference>
<dbReference type="InterPro" id="IPR000687">
    <property type="entry name" value="RIO_kinase"/>
</dbReference>
<dbReference type="GO" id="GO:0046872">
    <property type="term" value="F:metal ion binding"/>
    <property type="evidence" value="ECO:0007669"/>
    <property type="project" value="UniProtKB-KW"/>
</dbReference>
<comment type="similarity">
    <text evidence="2">Belongs to the protein kinase superfamily. RIO-type Ser/Thr kinase family.</text>
</comment>
<evidence type="ECO:0000256" key="5">
    <source>
        <dbReference type="ARBA" id="ARBA00022679"/>
    </source>
</evidence>
<organism evidence="17 18">
    <name type="scientific">Fistulifera solaris</name>
    <name type="common">Oleaginous diatom</name>
    <dbReference type="NCBI Taxonomy" id="1519565"/>
    <lineage>
        <taxon>Eukaryota</taxon>
        <taxon>Sar</taxon>
        <taxon>Stramenopiles</taxon>
        <taxon>Ochrophyta</taxon>
        <taxon>Bacillariophyta</taxon>
        <taxon>Bacillariophyceae</taxon>
        <taxon>Bacillariophycidae</taxon>
        <taxon>Naviculales</taxon>
        <taxon>Naviculaceae</taxon>
        <taxon>Fistulifera</taxon>
    </lineage>
</organism>
<evidence type="ECO:0000256" key="1">
    <source>
        <dbReference type="ARBA" id="ARBA00001946"/>
    </source>
</evidence>
<dbReference type="Proteomes" id="UP000198406">
    <property type="component" value="Unassembled WGS sequence"/>
</dbReference>
<dbReference type="Gene3D" id="1.10.510.10">
    <property type="entry name" value="Transferase(Phosphotransferase) domain 1"/>
    <property type="match status" value="1"/>
</dbReference>
<comment type="caution">
    <text evidence="17">The sequence shown here is derived from an EMBL/GenBank/DDBJ whole genome shotgun (WGS) entry which is preliminary data.</text>
</comment>
<comment type="catalytic activity">
    <reaction evidence="11">
        <text>L-threonyl-[protein] + ATP = O-phospho-L-threonyl-[protein] + ADP + H(+)</text>
        <dbReference type="Rhea" id="RHEA:46608"/>
        <dbReference type="Rhea" id="RHEA-COMP:11060"/>
        <dbReference type="Rhea" id="RHEA-COMP:11605"/>
        <dbReference type="ChEBI" id="CHEBI:15378"/>
        <dbReference type="ChEBI" id="CHEBI:30013"/>
        <dbReference type="ChEBI" id="CHEBI:30616"/>
        <dbReference type="ChEBI" id="CHEBI:61977"/>
        <dbReference type="ChEBI" id="CHEBI:456216"/>
        <dbReference type="EC" id="2.7.11.1"/>
    </reaction>
</comment>
<dbReference type="InterPro" id="IPR015285">
    <property type="entry name" value="RIO2_wHTH_N"/>
</dbReference>
<keyword evidence="18" id="KW-1185">Reference proteome</keyword>
<dbReference type="GO" id="GO:0005524">
    <property type="term" value="F:ATP binding"/>
    <property type="evidence" value="ECO:0007669"/>
    <property type="project" value="UniProtKB-KW"/>
</dbReference>
<dbReference type="GO" id="GO:0005829">
    <property type="term" value="C:cytosol"/>
    <property type="evidence" value="ECO:0007669"/>
    <property type="project" value="TreeGrafter"/>
</dbReference>
<comment type="catalytic activity">
    <reaction evidence="12">
        <text>L-seryl-[protein] + ATP = O-phospho-L-seryl-[protein] + ADP + H(+)</text>
        <dbReference type="Rhea" id="RHEA:17989"/>
        <dbReference type="Rhea" id="RHEA-COMP:9863"/>
        <dbReference type="Rhea" id="RHEA-COMP:11604"/>
        <dbReference type="ChEBI" id="CHEBI:15378"/>
        <dbReference type="ChEBI" id="CHEBI:29999"/>
        <dbReference type="ChEBI" id="CHEBI:30616"/>
        <dbReference type="ChEBI" id="CHEBI:83421"/>
        <dbReference type="ChEBI" id="CHEBI:456216"/>
        <dbReference type="EC" id="2.7.11.1"/>
    </reaction>
</comment>
<evidence type="ECO:0000256" key="12">
    <source>
        <dbReference type="ARBA" id="ARBA00048679"/>
    </source>
</evidence>
<evidence type="ECO:0000256" key="9">
    <source>
        <dbReference type="ARBA" id="ARBA00022840"/>
    </source>
</evidence>
<feature type="region of interest" description="Disordered" evidence="15">
    <location>
        <begin position="401"/>
        <end position="455"/>
    </location>
</feature>
<dbReference type="InParanoid" id="A0A1Z5K4A5"/>
<name>A0A1Z5K4A5_FISSO</name>
<evidence type="ECO:0000256" key="14">
    <source>
        <dbReference type="ARBA" id="ARBA00068837"/>
    </source>
</evidence>
<dbReference type="EMBL" id="BDSP01000153">
    <property type="protein sequence ID" value="GAX21077.1"/>
    <property type="molecule type" value="Genomic_DNA"/>
</dbReference>
<feature type="region of interest" description="Disordered" evidence="15">
    <location>
        <begin position="255"/>
        <end position="274"/>
    </location>
</feature>
<dbReference type="PANTHER" id="PTHR45852">
    <property type="entry name" value="SER/THR-PROTEIN KINASE RIO2"/>
    <property type="match status" value="1"/>
</dbReference>
<comment type="cofactor">
    <cofactor evidence="1">
        <name>Mg(2+)</name>
        <dbReference type="ChEBI" id="CHEBI:18420"/>
    </cofactor>
</comment>
<dbReference type="AlphaFoldDB" id="A0A1Z5K4A5"/>
<dbReference type="Gene3D" id="3.30.200.20">
    <property type="entry name" value="Phosphorylase Kinase, domain 1"/>
    <property type="match status" value="1"/>
</dbReference>
<dbReference type="PANTHER" id="PTHR45852:SF1">
    <property type="entry name" value="SERINE_THREONINE-PROTEIN KINASE RIO2"/>
    <property type="match status" value="1"/>
</dbReference>
<sequence>MKLDPTVLRTMHTNDFRVLEAVEQGMKNHALVPLPLVSSIANLRHGGVHKIVSSLLRDKLLSHEKKNGHDGYRITNAGYDILALHYLKTRKQIAALGQKVGTGKESDIYLGATPSGKQVVLKFHRLGRTSFRNVKKKRDYFGKAVQQAHSWLFLSRLSALKEYAFMKALHDVQYPTPTPIAQNRHVVVMSLVRGMPLYQIFPKQLSADQAADIYQQAIGIAARLARQHGLVHCDLNEFNLLVDLSGVQSLATQDSDDPYVRHSGQSVAGEKSMGALSKPAWEQSLEQGDDLTVMPEPAERLENGEPKPVVTLIDFPQMISIKHPNAQELYERDLACLRKFFEVKLHCQIPEDEEEHVSWTSIMALQPESVQTRLDSELKASGFSDAMGRGLELYYFDSGPHTAMDHLNEEGEEEEEEEESDNEFDDEHDVEEEQVNDNESSSSSDPVPKQDVKETTKVLTTTSKVEIDMDALALDDVSVDHDLVDLLDSEQLRSIAHSRALEHAKERVRRQLEEEKRKSRRQGAFRKGNKNKTYVKGKRVMSDAIF</sequence>
<evidence type="ECO:0000313" key="17">
    <source>
        <dbReference type="EMBL" id="GAX21077.1"/>
    </source>
</evidence>
<dbReference type="SUPFAM" id="SSF46785">
    <property type="entry name" value="Winged helix' DNA-binding domain"/>
    <property type="match status" value="1"/>
</dbReference>
<evidence type="ECO:0000256" key="7">
    <source>
        <dbReference type="ARBA" id="ARBA00022741"/>
    </source>
</evidence>
<dbReference type="Gene3D" id="1.10.10.10">
    <property type="entry name" value="Winged helix-like DNA-binding domain superfamily/Winged helix DNA-binding domain"/>
    <property type="match status" value="1"/>
</dbReference>
<accession>A0A1Z5K4A5</accession>
<evidence type="ECO:0000256" key="13">
    <source>
        <dbReference type="ARBA" id="ARBA00068353"/>
    </source>
</evidence>
<feature type="region of interest" description="Disordered" evidence="15">
    <location>
        <begin position="509"/>
        <end position="532"/>
    </location>
</feature>
<proteinExistence type="inferred from homology"/>
<feature type="domain" description="RIO kinase" evidence="16">
    <location>
        <begin position="65"/>
        <end position="359"/>
    </location>
</feature>
<evidence type="ECO:0000256" key="15">
    <source>
        <dbReference type="SAM" id="MobiDB-lite"/>
    </source>
</evidence>
<dbReference type="OrthoDB" id="10258631at2759"/>
<evidence type="ECO:0000256" key="3">
    <source>
        <dbReference type="ARBA" id="ARBA00012513"/>
    </source>
</evidence>
<dbReference type="FunFam" id="3.30.200.20:FF:000052">
    <property type="entry name" value="Serine/threonine-protein kinase RIO2"/>
    <property type="match status" value="1"/>
</dbReference>
<evidence type="ECO:0000256" key="2">
    <source>
        <dbReference type="ARBA" id="ARBA00009196"/>
    </source>
</evidence>
<dbReference type="InterPro" id="IPR018934">
    <property type="entry name" value="RIO_dom"/>
</dbReference>
<dbReference type="GO" id="GO:0030490">
    <property type="term" value="P:maturation of SSU-rRNA"/>
    <property type="evidence" value="ECO:0007669"/>
    <property type="project" value="TreeGrafter"/>
</dbReference>
<keyword evidence="8 17" id="KW-0418">Kinase</keyword>
<evidence type="ECO:0000259" key="16">
    <source>
        <dbReference type="SMART" id="SM00090"/>
    </source>
</evidence>
<gene>
    <name evidence="17" type="ORF">FisN_1Lh249</name>
</gene>
<keyword evidence="9" id="KW-0067">ATP-binding</keyword>
<keyword evidence="5 17" id="KW-0808">Transferase</keyword>
<dbReference type="GO" id="GO:0004674">
    <property type="term" value="F:protein serine/threonine kinase activity"/>
    <property type="evidence" value="ECO:0007669"/>
    <property type="project" value="UniProtKB-KW"/>
</dbReference>
<feature type="compositionally biased region" description="Basic residues" evidence="15">
    <location>
        <begin position="518"/>
        <end position="532"/>
    </location>
</feature>
<dbReference type="SMART" id="SM00090">
    <property type="entry name" value="RIO"/>
    <property type="match status" value="1"/>
</dbReference>
<dbReference type="Pfam" id="PF09202">
    <property type="entry name" value="Rio2_N"/>
    <property type="match status" value="1"/>
</dbReference>
<keyword evidence="7" id="KW-0547">Nucleotide-binding</keyword>
<evidence type="ECO:0000256" key="4">
    <source>
        <dbReference type="ARBA" id="ARBA00022527"/>
    </source>
</evidence>
<evidence type="ECO:0000256" key="10">
    <source>
        <dbReference type="ARBA" id="ARBA00022842"/>
    </source>
</evidence>
<evidence type="ECO:0000313" key="18">
    <source>
        <dbReference type="Proteomes" id="UP000198406"/>
    </source>
</evidence>
<dbReference type="EC" id="2.7.11.1" evidence="3"/>
<dbReference type="InterPro" id="IPR030484">
    <property type="entry name" value="Rio2"/>
</dbReference>
<dbReference type="Pfam" id="PF01163">
    <property type="entry name" value="RIO1"/>
    <property type="match status" value="2"/>
</dbReference>